<protein>
    <recommendedName>
        <fullName evidence="5">Thaumatin-like protein</fullName>
    </recommendedName>
</protein>
<dbReference type="Pfam" id="PF00314">
    <property type="entry name" value="Thaumatin"/>
    <property type="match status" value="1"/>
</dbReference>
<keyword evidence="2" id="KW-0732">Signal</keyword>
<keyword evidence="1" id="KW-1015">Disulfide bond</keyword>
<accession>A0A9N9MTP7</accession>
<keyword evidence="4" id="KW-1185">Reference proteome</keyword>
<dbReference type="OrthoDB" id="430315at2759"/>
<evidence type="ECO:0008006" key="5">
    <source>
        <dbReference type="Google" id="ProtNLM"/>
    </source>
</evidence>
<proteinExistence type="predicted"/>
<dbReference type="Gene3D" id="2.60.110.10">
    <property type="entry name" value="Thaumatin"/>
    <property type="match status" value="1"/>
</dbReference>
<dbReference type="PRINTS" id="PR00347">
    <property type="entry name" value="THAUMATIN"/>
</dbReference>
<feature type="disulfide bond" evidence="1">
    <location>
        <begin position="88"/>
        <end position="94"/>
    </location>
</feature>
<evidence type="ECO:0000256" key="1">
    <source>
        <dbReference type="PIRSR" id="PIRSR002703-1"/>
    </source>
</evidence>
<dbReference type="EMBL" id="OU892281">
    <property type="protein sequence ID" value="CAG9769734.1"/>
    <property type="molecule type" value="Genomic_DNA"/>
</dbReference>
<evidence type="ECO:0000313" key="4">
    <source>
        <dbReference type="Proteomes" id="UP001152799"/>
    </source>
</evidence>
<dbReference type="PIRSF" id="PIRSF002703">
    <property type="entry name" value="Thaumatin"/>
    <property type="match status" value="1"/>
</dbReference>
<dbReference type="CDD" id="cd09218">
    <property type="entry name" value="TLP-PA"/>
    <property type="match status" value="1"/>
</dbReference>
<dbReference type="SMART" id="SM00205">
    <property type="entry name" value="THN"/>
    <property type="match status" value="1"/>
</dbReference>
<dbReference type="FunFam" id="2.60.110.10:FF:000004">
    <property type="entry name" value="THAUMATIN-LIKE PROTEIN 1"/>
    <property type="match status" value="1"/>
</dbReference>
<name>A0A9N9MTP7_9CUCU</name>
<dbReference type="PANTHER" id="PTHR31048">
    <property type="entry name" value="OS03G0233200 PROTEIN"/>
    <property type="match status" value="1"/>
</dbReference>
<dbReference type="InterPro" id="IPR001938">
    <property type="entry name" value="Thaumatin"/>
</dbReference>
<reference evidence="3" key="1">
    <citation type="submission" date="2022-01" db="EMBL/GenBank/DDBJ databases">
        <authorList>
            <person name="King R."/>
        </authorList>
    </citation>
    <scope>NUCLEOTIDE SEQUENCE</scope>
</reference>
<evidence type="ECO:0000256" key="2">
    <source>
        <dbReference type="SAM" id="SignalP"/>
    </source>
</evidence>
<dbReference type="AlphaFoldDB" id="A0A9N9MTP7"/>
<sequence>MNFAYLIVLVALVVAYSQAATFTINNKDQGPIWIGIQGNPGNENLANGGFKLPQGETRSVDSADNWQGRFWSRTYCNDDSNHCLTGDCGNVVECNGAGGAPPVTLVEITLKGYGDLDNYDISLVDGYNTEASIEPVNGQGDDSQYSCKKAQCGTQINDICPAELQVKNDDGTVIACNSACNAFHTDEYCCTGSHSTADTCKSSDWPTNYPATFKQACPDAYSYAYDDNKSLFTCKASEYIINFGGV</sequence>
<feature type="signal peptide" evidence="2">
    <location>
        <begin position="1"/>
        <end position="19"/>
    </location>
</feature>
<feature type="disulfide bond" evidence="1">
    <location>
        <begin position="160"/>
        <end position="176"/>
    </location>
</feature>
<feature type="disulfide bond" evidence="1">
    <location>
        <begin position="190"/>
        <end position="200"/>
    </location>
</feature>
<feature type="disulfide bond" evidence="1">
    <location>
        <begin position="147"/>
        <end position="234"/>
    </location>
</feature>
<feature type="disulfide bond" evidence="1">
    <location>
        <begin position="180"/>
        <end position="189"/>
    </location>
</feature>
<feature type="disulfide bond" evidence="1">
    <location>
        <begin position="152"/>
        <end position="217"/>
    </location>
</feature>
<dbReference type="InterPro" id="IPR037176">
    <property type="entry name" value="Osmotin/thaumatin-like_sf"/>
</dbReference>
<feature type="chain" id="PRO_5040333217" description="Thaumatin-like protein" evidence="2">
    <location>
        <begin position="20"/>
        <end position="246"/>
    </location>
</feature>
<feature type="disulfide bond" evidence="1">
    <location>
        <begin position="76"/>
        <end position="83"/>
    </location>
</feature>
<dbReference type="SUPFAM" id="SSF49870">
    <property type="entry name" value="Osmotin, thaumatin-like protein"/>
    <property type="match status" value="1"/>
</dbReference>
<evidence type="ECO:0000313" key="3">
    <source>
        <dbReference type="EMBL" id="CAG9769734.1"/>
    </source>
</evidence>
<dbReference type="Proteomes" id="UP001152799">
    <property type="component" value="Chromosome 5"/>
</dbReference>
<dbReference type="PROSITE" id="PS51367">
    <property type="entry name" value="THAUMATIN_2"/>
    <property type="match status" value="1"/>
</dbReference>
<gene>
    <name evidence="3" type="ORF">CEUTPL_LOCUS10236</name>
</gene>
<organism evidence="3 4">
    <name type="scientific">Ceutorhynchus assimilis</name>
    <name type="common">cabbage seed weevil</name>
    <dbReference type="NCBI Taxonomy" id="467358"/>
    <lineage>
        <taxon>Eukaryota</taxon>
        <taxon>Metazoa</taxon>
        <taxon>Ecdysozoa</taxon>
        <taxon>Arthropoda</taxon>
        <taxon>Hexapoda</taxon>
        <taxon>Insecta</taxon>
        <taxon>Pterygota</taxon>
        <taxon>Neoptera</taxon>
        <taxon>Endopterygota</taxon>
        <taxon>Coleoptera</taxon>
        <taxon>Polyphaga</taxon>
        <taxon>Cucujiformia</taxon>
        <taxon>Curculionidae</taxon>
        <taxon>Ceutorhynchinae</taxon>
        <taxon>Ceutorhynchus</taxon>
    </lineage>
</organism>